<evidence type="ECO:0008006" key="4">
    <source>
        <dbReference type="Google" id="ProtNLM"/>
    </source>
</evidence>
<proteinExistence type="predicted"/>
<evidence type="ECO:0000256" key="1">
    <source>
        <dbReference type="SAM" id="Phobius"/>
    </source>
</evidence>
<evidence type="ECO:0000313" key="3">
    <source>
        <dbReference type="Proteomes" id="UP000318017"/>
    </source>
</evidence>
<keyword evidence="1" id="KW-0812">Transmembrane</keyword>
<dbReference type="EMBL" id="CP036298">
    <property type="protein sequence ID" value="QDV24119.1"/>
    <property type="molecule type" value="Genomic_DNA"/>
</dbReference>
<dbReference type="Proteomes" id="UP000318017">
    <property type="component" value="Chromosome"/>
</dbReference>
<dbReference type="Pfam" id="PF10825">
    <property type="entry name" value="DUF2752"/>
    <property type="match status" value="1"/>
</dbReference>
<keyword evidence="3" id="KW-1185">Reference proteome</keyword>
<organism evidence="2 3">
    <name type="scientific">Aureliella helgolandensis</name>
    <dbReference type="NCBI Taxonomy" id="2527968"/>
    <lineage>
        <taxon>Bacteria</taxon>
        <taxon>Pseudomonadati</taxon>
        <taxon>Planctomycetota</taxon>
        <taxon>Planctomycetia</taxon>
        <taxon>Pirellulales</taxon>
        <taxon>Pirellulaceae</taxon>
        <taxon>Aureliella</taxon>
    </lineage>
</organism>
<sequence length="151" mass="15913">MPHQSPQTEGPPSLRSPRKLPASLRWLCLLVGGGTLGLLILARSLEPAAAGIGTHQQLGLPACLSMVWLNRPCPACGMTTSWALFTRCEFAASASANLGGFLLATIALAFLPVSCYFFLRGRATRGSWFSLALALALASALGAAAMQSWLR</sequence>
<feature type="transmembrane region" description="Helical" evidence="1">
    <location>
        <begin position="24"/>
        <end position="42"/>
    </location>
</feature>
<dbReference type="RefSeq" id="WP_145077561.1">
    <property type="nucleotide sequence ID" value="NZ_CP036298.1"/>
</dbReference>
<reference evidence="2 3" key="1">
    <citation type="submission" date="2019-02" db="EMBL/GenBank/DDBJ databases">
        <title>Deep-cultivation of Planctomycetes and their phenomic and genomic characterization uncovers novel biology.</title>
        <authorList>
            <person name="Wiegand S."/>
            <person name="Jogler M."/>
            <person name="Boedeker C."/>
            <person name="Pinto D."/>
            <person name="Vollmers J."/>
            <person name="Rivas-Marin E."/>
            <person name="Kohn T."/>
            <person name="Peeters S.H."/>
            <person name="Heuer A."/>
            <person name="Rast P."/>
            <person name="Oberbeckmann S."/>
            <person name="Bunk B."/>
            <person name="Jeske O."/>
            <person name="Meyerdierks A."/>
            <person name="Storesund J.E."/>
            <person name="Kallscheuer N."/>
            <person name="Luecker S."/>
            <person name="Lage O.M."/>
            <person name="Pohl T."/>
            <person name="Merkel B.J."/>
            <person name="Hornburger P."/>
            <person name="Mueller R.-W."/>
            <person name="Bruemmer F."/>
            <person name="Labrenz M."/>
            <person name="Spormann A.M."/>
            <person name="Op den Camp H."/>
            <person name="Overmann J."/>
            <person name="Amann R."/>
            <person name="Jetten M.S.M."/>
            <person name="Mascher T."/>
            <person name="Medema M.H."/>
            <person name="Devos D.P."/>
            <person name="Kaster A.-K."/>
            <person name="Ovreas L."/>
            <person name="Rohde M."/>
            <person name="Galperin M.Y."/>
            <person name="Jogler C."/>
        </authorList>
    </citation>
    <scope>NUCLEOTIDE SEQUENCE [LARGE SCALE GENOMIC DNA]</scope>
    <source>
        <strain evidence="2 3">Q31a</strain>
    </source>
</reference>
<accession>A0A518G6B0</accession>
<protein>
    <recommendedName>
        <fullName evidence="4">DUF2752 domain-containing protein</fullName>
    </recommendedName>
</protein>
<evidence type="ECO:0000313" key="2">
    <source>
        <dbReference type="EMBL" id="QDV24119.1"/>
    </source>
</evidence>
<keyword evidence="1" id="KW-1133">Transmembrane helix</keyword>
<dbReference type="OrthoDB" id="285957at2"/>
<feature type="transmembrane region" description="Helical" evidence="1">
    <location>
        <begin position="100"/>
        <end position="119"/>
    </location>
</feature>
<dbReference type="AlphaFoldDB" id="A0A518G6B0"/>
<gene>
    <name evidence="2" type="ORF">Q31a_24320</name>
</gene>
<dbReference type="KEGG" id="ahel:Q31a_24320"/>
<keyword evidence="1" id="KW-0472">Membrane</keyword>
<dbReference type="InterPro" id="IPR021215">
    <property type="entry name" value="DUF2752"/>
</dbReference>
<name>A0A518G6B0_9BACT</name>
<feature type="transmembrane region" description="Helical" evidence="1">
    <location>
        <begin position="131"/>
        <end position="150"/>
    </location>
</feature>